<dbReference type="SMART" id="SM00849">
    <property type="entry name" value="Lactamase_B"/>
    <property type="match status" value="1"/>
</dbReference>
<gene>
    <name evidence="2" type="ORF">CVV65_04440</name>
</gene>
<dbReference type="GO" id="GO:0050313">
    <property type="term" value="F:sulfur dioxygenase activity"/>
    <property type="evidence" value="ECO:0007669"/>
    <property type="project" value="InterPro"/>
</dbReference>
<proteinExistence type="predicted"/>
<dbReference type="SUPFAM" id="SSF56281">
    <property type="entry name" value="Metallo-hydrolase/oxidoreductase"/>
    <property type="match status" value="1"/>
</dbReference>
<dbReference type="CDD" id="cd07724">
    <property type="entry name" value="POD-like_MBL-fold"/>
    <property type="match status" value="1"/>
</dbReference>
<protein>
    <recommendedName>
        <fullName evidence="1">Rhodanese domain-containing protein</fullName>
    </recommendedName>
</protein>
<reference evidence="3" key="1">
    <citation type="submission" date="2017-11" db="EMBL/GenBank/DDBJ databases">
        <title>Complete Genome Sequence of Kyrpidia sp. Strain EA-1, a thermophilic, hydrogen-oxidizing Bacterium, isolated from the Azores.</title>
        <authorList>
            <person name="Reiner J.E."/>
            <person name="Lapp C.J."/>
            <person name="Bunk B."/>
            <person name="Gescher J."/>
        </authorList>
    </citation>
    <scope>NUCLEOTIDE SEQUENCE [LARGE SCALE GENOMIC DNA]</scope>
    <source>
        <strain evidence="3">EA-1</strain>
    </source>
</reference>
<dbReference type="KEGG" id="kyr:CVV65_04440"/>
<dbReference type="Gene3D" id="3.60.15.10">
    <property type="entry name" value="Ribonuclease Z/Hydroxyacylglutathione hydrolase-like"/>
    <property type="match status" value="1"/>
</dbReference>
<dbReference type="OrthoDB" id="9784009at2"/>
<evidence type="ECO:0000259" key="1">
    <source>
        <dbReference type="PROSITE" id="PS50206"/>
    </source>
</evidence>
<sequence>MVFSISTDELYRRIEQGEPIFILDVRNTDEYSNWKIEGRNVQSINVPYFDFMEDEDKAVSQVPKDKDLVVICAHQGSSAYVADVLDRRGYRAVYVQGGMAAWGNTYHVVPVVEEPDWTLLQINRVGKGCLSYFMFSKGEAVVVEPLRNVNLYTELAEKYGVTIRHILDSHMHADHISTGPELAARTGATYYLNSSEGSKVRFEPLEKYEKLQSGNIEVEVLVVKTPGHTPGSLSFFVNQKYLLSGDTIFVGGLGRPDLGGKAREWAEDLYDTVFGKVAALADDVIVLPSHYASFAELNDKGVVADTLGNIRSRNEIMHLADRQRFIETVVESDSALKPPNYLDVLAINRGDFQVDAARADELEMGPNRCAAHHAAAS</sequence>
<dbReference type="InterPro" id="IPR051682">
    <property type="entry name" value="Mito_Persulfide_Diox"/>
</dbReference>
<dbReference type="Pfam" id="PF00581">
    <property type="entry name" value="Rhodanese"/>
    <property type="match status" value="1"/>
</dbReference>
<dbReference type="GO" id="GO:0006749">
    <property type="term" value="P:glutathione metabolic process"/>
    <property type="evidence" value="ECO:0007669"/>
    <property type="project" value="InterPro"/>
</dbReference>
<dbReference type="PROSITE" id="PS50206">
    <property type="entry name" value="RHODANESE_3"/>
    <property type="match status" value="1"/>
</dbReference>
<dbReference type="Pfam" id="PF00753">
    <property type="entry name" value="Lactamase_B"/>
    <property type="match status" value="1"/>
</dbReference>
<dbReference type="AlphaFoldDB" id="A0A2K8N757"/>
<dbReference type="Gene3D" id="3.40.250.10">
    <property type="entry name" value="Rhodanese-like domain"/>
    <property type="match status" value="1"/>
</dbReference>
<dbReference type="InterPro" id="IPR044528">
    <property type="entry name" value="POD-like_MBL-fold"/>
</dbReference>
<dbReference type="RefSeq" id="WP_100667118.1">
    <property type="nucleotide sequence ID" value="NZ_CP024955.1"/>
</dbReference>
<dbReference type="SMART" id="SM00450">
    <property type="entry name" value="RHOD"/>
    <property type="match status" value="1"/>
</dbReference>
<dbReference type="InterPro" id="IPR036866">
    <property type="entry name" value="RibonucZ/Hydroxyglut_hydro"/>
</dbReference>
<dbReference type="InterPro" id="IPR036873">
    <property type="entry name" value="Rhodanese-like_dom_sf"/>
</dbReference>
<organism evidence="2 3">
    <name type="scientific">Kyrpidia spormannii</name>
    <dbReference type="NCBI Taxonomy" id="2055160"/>
    <lineage>
        <taxon>Bacteria</taxon>
        <taxon>Bacillati</taxon>
        <taxon>Bacillota</taxon>
        <taxon>Bacilli</taxon>
        <taxon>Bacillales</taxon>
        <taxon>Alicyclobacillaceae</taxon>
        <taxon>Kyrpidia</taxon>
    </lineage>
</organism>
<dbReference type="EMBL" id="CP024955">
    <property type="protein sequence ID" value="ATY84292.1"/>
    <property type="molecule type" value="Genomic_DNA"/>
</dbReference>
<feature type="domain" description="Rhodanese" evidence="1">
    <location>
        <begin position="16"/>
        <end position="110"/>
    </location>
</feature>
<dbReference type="PANTHER" id="PTHR43084">
    <property type="entry name" value="PERSULFIDE DIOXYGENASE ETHE1"/>
    <property type="match status" value="1"/>
</dbReference>
<dbReference type="InterPro" id="IPR001763">
    <property type="entry name" value="Rhodanese-like_dom"/>
</dbReference>
<name>A0A2K8N757_9BACL</name>
<accession>A0A2K8N757</accession>
<dbReference type="GO" id="GO:0070813">
    <property type="term" value="P:hydrogen sulfide metabolic process"/>
    <property type="evidence" value="ECO:0007669"/>
    <property type="project" value="TreeGrafter"/>
</dbReference>
<evidence type="ECO:0000313" key="2">
    <source>
        <dbReference type="EMBL" id="ATY84292.1"/>
    </source>
</evidence>
<dbReference type="PANTHER" id="PTHR43084:SF7">
    <property type="entry name" value="BETA-LACTAMASE DOMAIN PROTEIN"/>
    <property type="match status" value="1"/>
</dbReference>
<dbReference type="Proteomes" id="UP000231932">
    <property type="component" value="Chromosome"/>
</dbReference>
<evidence type="ECO:0000313" key="3">
    <source>
        <dbReference type="Proteomes" id="UP000231932"/>
    </source>
</evidence>
<dbReference type="InterPro" id="IPR001279">
    <property type="entry name" value="Metallo-B-lactamas"/>
</dbReference>
<keyword evidence="3" id="KW-1185">Reference proteome</keyword>
<dbReference type="SUPFAM" id="SSF52821">
    <property type="entry name" value="Rhodanese/Cell cycle control phosphatase"/>
    <property type="match status" value="1"/>
</dbReference>